<comment type="caution">
    <text evidence="2">The sequence shown here is derived from an EMBL/GenBank/DDBJ whole genome shotgun (WGS) entry which is preliminary data.</text>
</comment>
<dbReference type="EMBL" id="CM032183">
    <property type="protein sequence ID" value="KAG7096162.1"/>
    <property type="molecule type" value="Genomic_DNA"/>
</dbReference>
<dbReference type="KEGG" id="more:E1B28_006835"/>
<dbReference type="Proteomes" id="UP001049176">
    <property type="component" value="Chromosome 3"/>
</dbReference>
<evidence type="ECO:0000256" key="1">
    <source>
        <dbReference type="SAM" id="MobiDB-lite"/>
    </source>
</evidence>
<evidence type="ECO:0000313" key="2">
    <source>
        <dbReference type="EMBL" id="KAG7096162.1"/>
    </source>
</evidence>
<evidence type="ECO:0000313" key="3">
    <source>
        <dbReference type="Proteomes" id="UP001049176"/>
    </source>
</evidence>
<dbReference type="GeneID" id="66075911"/>
<keyword evidence="3" id="KW-1185">Reference proteome</keyword>
<feature type="region of interest" description="Disordered" evidence="1">
    <location>
        <begin position="1"/>
        <end position="22"/>
    </location>
</feature>
<organism evidence="2 3">
    <name type="scientific">Marasmius oreades</name>
    <name type="common">fairy-ring Marasmius</name>
    <dbReference type="NCBI Taxonomy" id="181124"/>
    <lineage>
        <taxon>Eukaryota</taxon>
        <taxon>Fungi</taxon>
        <taxon>Dikarya</taxon>
        <taxon>Basidiomycota</taxon>
        <taxon>Agaricomycotina</taxon>
        <taxon>Agaricomycetes</taxon>
        <taxon>Agaricomycetidae</taxon>
        <taxon>Agaricales</taxon>
        <taxon>Marasmiineae</taxon>
        <taxon>Marasmiaceae</taxon>
        <taxon>Marasmius</taxon>
    </lineage>
</organism>
<protein>
    <submittedName>
        <fullName evidence="2">Uncharacterized protein</fullName>
    </submittedName>
</protein>
<proteinExistence type="predicted"/>
<sequence length="102" mass="11138">MPHVQGTPRGAPAPPYMFPMTSRPTSTSFVGMQPYGSTVYYTPNKSSNPYYPSPQSLLLHYQRPPNGPQTPSYHSIGGLPSFYQAFLSPHTAPPSQDPHSSS</sequence>
<gene>
    <name evidence="2" type="ORF">E1B28_006835</name>
</gene>
<dbReference type="AlphaFoldDB" id="A0A9P8AAU2"/>
<accession>A0A9P8AAU2</accession>
<dbReference type="RefSeq" id="XP_043012632.1">
    <property type="nucleotide sequence ID" value="XM_043151536.1"/>
</dbReference>
<name>A0A9P8AAU2_9AGAR</name>
<reference evidence="2" key="1">
    <citation type="journal article" date="2021" name="Genome Biol. Evol.">
        <title>The assembled and annotated genome of the fairy-ring fungus Marasmius oreades.</title>
        <authorList>
            <person name="Hiltunen M."/>
            <person name="Ament-Velasquez S.L."/>
            <person name="Johannesson H."/>
        </authorList>
    </citation>
    <scope>NUCLEOTIDE SEQUENCE</scope>
    <source>
        <strain evidence="2">03SP1</strain>
    </source>
</reference>